<organism evidence="1 2">
    <name type="scientific">Bacteriovorax stolpii</name>
    <name type="common">Bdellovibrio stolpii</name>
    <dbReference type="NCBI Taxonomy" id="960"/>
    <lineage>
        <taxon>Bacteria</taxon>
        <taxon>Pseudomonadati</taxon>
        <taxon>Bdellovibrionota</taxon>
        <taxon>Bacteriovoracia</taxon>
        <taxon>Bacteriovoracales</taxon>
        <taxon>Bacteriovoracaceae</taxon>
        <taxon>Bacteriovorax</taxon>
    </lineage>
</organism>
<evidence type="ECO:0000313" key="2">
    <source>
        <dbReference type="Proteomes" id="UP000235584"/>
    </source>
</evidence>
<dbReference type="RefSeq" id="WP_102242989.1">
    <property type="nucleotide sequence ID" value="NZ_CP025704.1"/>
</dbReference>
<dbReference type="KEGG" id="bsto:C0V70_06140"/>
<dbReference type="AlphaFoldDB" id="A0A2K9NQ87"/>
<gene>
    <name evidence="1" type="ORF">C0V70_06140</name>
</gene>
<reference evidence="1 2" key="1">
    <citation type="submission" date="2018-01" db="EMBL/GenBank/DDBJ databases">
        <title>Complete genome sequence of Bacteriovorax stolpii DSM12778.</title>
        <authorList>
            <person name="Tang B."/>
            <person name="Chang J."/>
        </authorList>
    </citation>
    <scope>NUCLEOTIDE SEQUENCE [LARGE SCALE GENOMIC DNA]</scope>
    <source>
        <strain evidence="1 2">DSM 12778</strain>
    </source>
</reference>
<protein>
    <submittedName>
        <fullName evidence="1">Uncharacterized protein</fullName>
    </submittedName>
</protein>
<sequence>MKTRKKPSLKKALSKVDKAPKELYGNVKVDLSTLPCLKKFEREKITANFDADLLEIIRKLAKKHHVSYTTLMNDVLRKVFVEDKKAS</sequence>
<evidence type="ECO:0000313" key="1">
    <source>
        <dbReference type="EMBL" id="AUN97696.1"/>
    </source>
</evidence>
<accession>A0A2K9NQ87</accession>
<proteinExistence type="predicted"/>
<dbReference type="EMBL" id="CP025704">
    <property type="protein sequence ID" value="AUN97696.1"/>
    <property type="molecule type" value="Genomic_DNA"/>
</dbReference>
<keyword evidence="2" id="KW-1185">Reference proteome</keyword>
<dbReference type="Proteomes" id="UP000235584">
    <property type="component" value="Chromosome"/>
</dbReference>
<name>A0A2K9NQ87_BACTC</name>